<evidence type="ECO:0000256" key="1">
    <source>
        <dbReference type="SAM" id="Phobius"/>
    </source>
</evidence>
<keyword evidence="3" id="KW-1185">Reference proteome</keyword>
<evidence type="ECO:0000313" key="2">
    <source>
        <dbReference type="EMBL" id="KHE40741.1"/>
    </source>
</evidence>
<organism evidence="2 3">
    <name type="scientific">Alistipes inops</name>
    <dbReference type="NCBI Taxonomy" id="1501391"/>
    <lineage>
        <taxon>Bacteria</taxon>
        <taxon>Pseudomonadati</taxon>
        <taxon>Bacteroidota</taxon>
        <taxon>Bacteroidia</taxon>
        <taxon>Bacteroidales</taxon>
        <taxon>Rikenellaceae</taxon>
        <taxon>Alistipes</taxon>
    </lineage>
</organism>
<proteinExistence type="predicted"/>
<accession>A0ABR4YGX7</accession>
<protein>
    <submittedName>
        <fullName evidence="2">Uncharacterized protein</fullName>
    </submittedName>
</protein>
<feature type="transmembrane region" description="Helical" evidence="1">
    <location>
        <begin position="49"/>
        <end position="66"/>
    </location>
</feature>
<sequence length="68" mass="7563">MEKTNSNIPTPEELKAYIDESVISVTGTYEQSASVLMVDDSIIGTLENFSIFIAVVCLLTEFLHLMHL</sequence>
<keyword evidence="1" id="KW-0812">Transmembrane</keyword>
<evidence type="ECO:0000313" key="3">
    <source>
        <dbReference type="Proteomes" id="UP000030889"/>
    </source>
</evidence>
<comment type="caution">
    <text evidence="2">The sequence shown here is derived from an EMBL/GenBank/DDBJ whole genome shotgun (WGS) entry which is preliminary data.</text>
</comment>
<gene>
    <name evidence="2" type="ORF">LG35_09665</name>
</gene>
<dbReference type="Proteomes" id="UP000030889">
    <property type="component" value="Unassembled WGS sequence"/>
</dbReference>
<reference evidence="2 3" key="1">
    <citation type="submission" date="2014-09" db="EMBL/GenBank/DDBJ databases">
        <title>Alistipes sp. 627, sp. nov., a novel member of the family Rikenellaceae isolated from human faeces.</title>
        <authorList>
            <person name="Shkoporov A.N."/>
            <person name="Chaplin A.V."/>
            <person name="Motuzova O.V."/>
            <person name="Kafarskaia L.I."/>
            <person name="Khokhlova E.V."/>
            <person name="Efimov B.A."/>
        </authorList>
    </citation>
    <scope>NUCLEOTIDE SEQUENCE [LARGE SCALE GENOMIC DNA]</scope>
    <source>
        <strain evidence="2 3">627</strain>
    </source>
</reference>
<name>A0ABR4YGX7_9BACT</name>
<dbReference type="EMBL" id="JRGF01000020">
    <property type="protein sequence ID" value="KHE40741.1"/>
    <property type="molecule type" value="Genomic_DNA"/>
</dbReference>
<keyword evidence="1" id="KW-1133">Transmembrane helix</keyword>
<keyword evidence="1" id="KW-0472">Membrane</keyword>